<evidence type="ECO:0000256" key="1">
    <source>
        <dbReference type="SAM" id="MobiDB-lite"/>
    </source>
</evidence>
<feature type="region of interest" description="Disordered" evidence="1">
    <location>
        <begin position="22"/>
        <end position="55"/>
    </location>
</feature>
<evidence type="ECO:0000313" key="3">
    <source>
        <dbReference type="Proteomes" id="UP000235347"/>
    </source>
</evidence>
<name>A0A2N7W3U4_9BURK</name>
<feature type="compositionally biased region" description="Basic and acidic residues" evidence="1">
    <location>
        <begin position="228"/>
        <end position="241"/>
    </location>
</feature>
<feature type="region of interest" description="Disordered" evidence="1">
    <location>
        <begin position="122"/>
        <end position="143"/>
    </location>
</feature>
<evidence type="ECO:0000313" key="2">
    <source>
        <dbReference type="EMBL" id="PMS24068.1"/>
    </source>
</evidence>
<feature type="compositionally biased region" description="Basic residues" evidence="1">
    <location>
        <begin position="184"/>
        <end position="209"/>
    </location>
</feature>
<proteinExistence type="predicted"/>
<gene>
    <name evidence="2" type="ORF">C0Z19_14655</name>
</gene>
<feature type="compositionally biased region" description="Basic and acidic residues" evidence="1">
    <location>
        <begin position="46"/>
        <end position="55"/>
    </location>
</feature>
<dbReference type="Proteomes" id="UP000235347">
    <property type="component" value="Unassembled WGS sequence"/>
</dbReference>
<keyword evidence="3" id="KW-1185">Reference proteome</keyword>
<dbReference type="AlphaFoldDB" id="A0A2N7W3U4"/>
<reference evidence="2 3" key="1">
    <citation type="submission" date="2018-01" db="EMBL/GenBank/DDBJ databases">
        <title>Whole genome analyses suggest that Burkholderia sensu lato contains two further novel genera in the rhizoxinica-symbiotica group Mycetohabitans gen. nov., and Trinickia gen. nov.: implications for the evolution of diazotrophy and nodulation in the Burkholderiaceae.</title>
        <authorList>
            <person name="Estrada-de los Santos P."/>
            <person name="Palmer M."/>
            <person name="Chavez-Ramirez B."/>
            <person name="Beukes C."/>
            <person name="Steenkamp E.T."/>
            <person name="Hirsch A.M."/>
            <person name="Manyaka P."/>
            <person name="Maluk M."/>
            <person name="Lafos M."/>
            <person name="Crook M."/>
            <person name="Gross E."/>
            <person name="Simon M.F."/>
            <person name="Bueno dos Reis Junior F."/>
            <person name="Poole P.S."/>
            <person name="Venter S.N."/>
            <person name="James E.K."/>
        </authorList>
    </citation>
    <scope>NUCLEOTIDE SEQUENCE [LARGE SCALE GENOMIC DNA]</scope>
    <source>
        <strain evidence="2 3">GP25-8</strain>
    </source>
</reference>
<comment type="caution">
    <text evidence="2">The sequence shown here is derived from an EMBL/GenBank/DDBJ whole genome shotgun (WGS) entry which is preliminary data.</text>
</comment>
<protein>
    <submittedName>
        <fullName evidence="2">Uncharacterized protein</fullName>
    </submittedName>
</protein>
<feature type="compositionally biased region" description="Basic and acidic residues" evidence="1">
    <location>
        <begin position="210"/>
        <end position="220"/>
    </location>
</feature>
<accession>A0A2N7W3U4</accession>
<sequence length="625" mass="69948">MAPRAAHGCDLLAQLAYGSMDSHNVRPKTKKSRQKLAKRARHARGEKRASTKEYEKPTSQQLWLQELYLPTLFDVIRALQAGQPMESVDVPKLDGWGVAFFIMLILQFFGGAYASTREKPYQLPRVSPGQKPGPDSQDQGNAFSVYHDYPVDDLYNVFATITEGNGLPFDSGDAIQSENGPTKKQARFKRNSGLHRSGHSTGHHPHHRHDQLDPQHDSDHKRHTHRRNGAEEASHHLQDSVVYPEDKLSPWMKNVFNSVESIVSLFGPALRAIGFEPDEPIEVHRSVSGMEHIPMPSKNVTAAEFSMHLTTEGNEKFRLKPLTDRGRELQRIVTEKGRYGENNFLAKEVLNPIKRKNIEEGMMAIGNKFMDIDRIFLDDTATLYHLKGQMPVKVQLSSSYVAAIKSELGTIVKIPGPGGTLTRYFAIVPHHPDMVIQVPDPNSKERWRTWMATTGKHLFFSDPSIFPGGSTFLAEEQDISGLERSAGVLRGAVHHTIEPIVDGTMKHMTELVSHETLAEGALNKILGFIPFYDFARSVRNGQYKKAVVFLSFDLIPYVGKGAKILFKTIFKSTPARLAADQVAKWADEGFEVLSKSSSGNVADAVADDLVRREQRARQRPVARGR</sequence>
<dbReference type="EMBL" id="PNYB01000011">
    <property type="protein sequence ID" value="PMS24068.1"/>
    <property type="molecule type" value="Genomic_DNA"/>
</dbReference>
<organism evidence="2 3">
    <name type="scientific">Trinickia soli</name>
    <dbReference type="NCBI Taxonomy" id="380675"/>
    <lineage>
        <taxon>Bacteria</taxon>
        <taxon>Pseudomonadati</taxon>
        <taxon>Pseudomonadota</taxon>
        <taxon>Betaproteobacteria</taxon>
        <taxon>Burkholderiales</taxon>
        <taxon>Burkholderiaceae</taxon>
        <taxon>Trinickia</taxon>
    </lineage>
</organism>
<feature type="region of interest" description="Disordered" evidence="1">
    <location>
        <begin position="168"/>
        <end position="241"/>
    </location>
</feature>
<feature type="compositionally biased region" description="Basic residues" evidence="1">
    <location>
        <begin position="25"/>
        <end position="45"/>
    </location>
</feature>